<feature type="domain" description="Peptidase M56" evidence="2">
    <location>
        <begin position="49"/>
        <end position="259"/>
    </location>
</feature>
<keyword evidence="1" id="KW-1133">Transmembrane helix</keyword>
<reference evidence="3 4" key="1">
    <citation type="submission" date="2016-11" db="EMBL/GenBank/DDBJ databases">
        <authorList>
            <person name="Jaros S."/>
            <person name="Januszkiewicz K."/>
            <person name="Wedrychowicz H."/>
        </authorList>
    </citation>
    <scope>NUCLEOTIDE SEQUENCE [LARGE SCALE GENOMIC DNA]</scope>
    <source>
        <strain evidence="3 4">DSM 25661</strain>
    </source>
</reference>
<dbReference type="AlphaFoldDB" id="A0A1M4T1I9"/>
<keyword evidence="1" id="KW-0472">Membrane</keyword>
<dbReference type="PANTHER" id="PTHR34978:SF3">
    <property type="entry name" value="SLR0241 PROTEIN"/>
    <property type="match status" value="1"/>
</dbReference>
<dbReference type="STRING" id="1155689.SAMN05444278_101446"/>
<organism evidence="3 4">
    <name type="scientific">Psychroflexus salarius</name>
    <dbReference type="NCBI Taxonomy" id="1155689"/>
    <lineage>
        <taxon>Bacteria</taxon>
        <taxon>Pseudomonadati</taxon>
        <taxon>Bacteroidota</taxon>
        <taxon>Flavobacteriia</taxon>
        <taxon>Flavobacteriales</taxon>
        <taxon>Flavobacteriaceae</taxon>
        <taxon>Psychroflexus</taxon>
    </lineage>
</organism>
<dbReference type="InterPro" id="IPR008756">
    <property type="entry name" value="Peptidase_M56"/>
</dbReference>
<evidence type="ECO:0000256" key="1">
    <source>
        <dbReference type="SAM" id="Phobius"/>
    </source>
</evidence>
<dbReference type="OrthoDB" id="1522859at2"/>
<gene>
    <name evidence="3" type="ORF">SAMN05444278_101446</name>
</gene>
<dbReference type="Proteomes" id="UP000184462">
    <property type="component" value="Unassembled WGS sequence"/>
</dbReference>
<evidence type="ECO:0000313" key="4">
    <source>
        <dbReference type="Proteomes" id="UP000184462"/>
    </source>
</evidence>
<dbReference type="RefSeq" id="WP_073191431.1">
    <property type="nucleotide sequence ID" value="NZ_FQTW01000001.1"/>
</dbReference>
<proteinExistence type="predicted"/>
<evidence type="ECO:0000259" key="2">
    <source>
        <dbReference type="Pfam" id="PF05569"/>
    </source>
</evidence>
<keyword evidence="1" id="KW-0812">Transmembrane</keyword>
<protein>
    <submittedName>
        <fullName evidence="3">Signal transducer regulating beta-lactamase production, contains metallopeptidase domain</fullName>
    </submittedName>
</protein>
<dbReference type="InterPro" id="IPR037066">
    <property type="entry name" value="Plug_dom_sf"/>
</dbReference>
<keyword evidence="4" id="KW-1185">Reference proteome</keyword>
<evidence type="ECO:0000313" key="3">
    <source>
        <dbReference type="EMBL" id="SHE38346.1"/>
    </source>
</evidence>
<dbReference type="Gene3D" id="2.170.130.10">
    <property type="entry name" value="TonB-dependent receptor, plug domain"/>
    <property type="match status" value="1"/>
</dbReference>
<sequence length="703" mass="80666">MELLIYFVKASLLLSLFWVFYKIFLEGETYNQLKRYYLLIGYIASLSLPLIQFTRTNIIEPTTSALIANSTLANSDISTELTTAELMHQVIQDYYLIELLLLGVAVFFQLKFLRQLVRLVSQLKSAQKHTKNGIHYISSRSEDTAFSFLNYVVYNPEKLTPTELELILKHEEAHVNLKHSLDNLVAHIYTSLFWFNPIAWFYKNSITENLEFQADAYATSTDSLKSYQQTLFKVVEQRYNHQLQQAFNQNSIKKRIIMLQKSNFKPSKNYFKLVLITPFLVAYLLLFQIETIAQVQSNQVKETTAQITKVELTYGAKTSFENLRKDIEFLKEEFDVDMSYRNDTRTKDGFIKGITLDINTNTGFSGSVTSPDLAQTPVYVYYHPNEDVESPFGVGTGTNPDNKTSTYDEIKNTEKIRIDGKTYKNEELKGKYIAFETVSYNPETKTVSIKRPAQFTNEEFDDIKSFFSKLKEEKAKNLTYEFISISDEAKIILGKYEKGEKTELKAVSKTSSFSFDASTTENPKEISTKDLKDAEVLIINGKKFSKKELVNKNIIVEQAAYDSSTKTLNIKTPEAFGEGIFDGFKQLLKETKAIYGNELKEEFRFINISKKLDALLITVNNMNINNNPENASQNKIVKNSLIKNQNVLCLVDGEKMSQDELKKINPNRIISVDVIKNPKEVKKHTSNEEEYEGVILITTSNKK</sequence>
<dbReference type="PANTHER" id="PTHR34978">
    <property type="entry name" value="POSSIBLE SENSOR-TRANSDUCER PROTEIN BLAR"/>
    <property type="match status" value="1"/>
</dbReference>
<feature type="transmembrane region" description="Helical" evidence="1">
    <location>
        <begin position="270"/>
        <end position="289"/>
    </location>
</feature>
<name>A0A1M4T1I9_9FLAO</name>
<dbReference type="CDD" id="cd07341">
    <property type="entry name" value="M56_BlaR1_MecR1_like"/>
    <property type="match status" value="1"/>
</dbReference>
<feature type="transmembrane region" description="Helical" evidence="1">
    <location>
        <begin position="6"/>
        <end position="24"/>
    </location>
</feature>
<dbReference type="EMBL" id="FQTW01000001">
    <property type="protein sequence ID" value="SHE38346.1"/>
    <property type="molecule type" value="Genomic_DNA"/>
</dbReference>
<feature type="transmembrane region" description="Helical" evidence="1">
    <location>
        <begin position="94"/>
        <end position="113"/>
    </location>
</feature>
<accession>A0A1M4T1I9</accession>
<dbReference type="InterPro" id="IPR052173">
    <property type="entry name" value="Beta-lactam_resp_regulator"/>
</dbReference>
<dbReference type="Pfam" id="PF05569">
    <property type="entry name" value="Peptidase_M56"/>
    <property type="match status" value="1"/>
</dbReference>
<feature type="transmembrane region" description="Helical" evidence="1">
    <location>
        <begin position="36"/>
        <end position="54"/>
    </location>
</feature>